<feature type="domain" description="RING-type" evidence="6">
    <location>
        <begin position="3"/>
        <end position="43"/>
    </location>
</feature>
<dbReference type="GeneID" id="113206322"/>
<feature type="compositionally biased region" description="Polar residues" evidence="5">
    <location>
        <begin position="194"/>
        <end position="211"/>
    </location>
</feature>
<evidence type="ECO:0000256" key="5">
    <source>
        <dbReference type="SAM" id="MobiDB-lite"/>
    </source>
</evidence>
<dbReference type="Pfam" id="PF13445">
    <property type="entry name" value="zf-RING_UBOX"/>
    <property type="match status" value="1"/>
</dbReference>
<dbReference type="RefSeq" id="XP_026278132.2">
    <property type="nucleotide sequence ID" value="XM_026422347.2"/>
</dbReference>
<dbReference type="Proteomes" id="UP000504606">
    <property type="component" value="Unplaced"/>
</dbReference>
<dbReference type="PANTHER" id="PTHR22791">
    <property type="entry name" value="RING-TYPE DOMAIN-CONTAINING PROTEIN"/>
    <property type="match status" value="1"/>
</dbReference>
<dbReference type="GO" id="GO:0061630">
    <property type="term" value="F:ubiquitin protein ligase activity"/>
    <property type="evidence" value="ECO:0007669"/>
    <property type="project" value="TreeGrafter"/>
</dbReference>
<evidence type="ECO:0000313" key="7">
    <source>
        <dbReference type="Proteomes" id="UP000504606"/>
    </source>
</evidence>
<feature type="region of interest" description="Disordered" evidence="5">
    <location>
        <begin position="183"/>
        <end position="211"/>
    </location>
</feature>
<evidence type="ECO:0000256" key="2">
    <source>
        <dbReference type="ARBA" id="ARBA00022771"/>
    </source>
</evidence>
<dbReference type="Gene3D" id="3.30.40.10">
    <property type="entry name" value="Zinc/RING finger domain, C3HC4 (zinc finger)"/>
    <property type="match status" value="1"/>
</dbReference>
<evidence type="ECO:0000259" key="6">
    <source>
        <dbReference type="PROSITE" id="PS50089"/>
    </source>
</evidence>
<evidence type="ECO:0000256" key="3">
    <source>
        <dbReference type="ARBA" id="ARBA00022833"/>
    </source>
</evidence>
<accession>A0A6J1SAP7</accession>
<dbReference type="GO" id="GO:0016567">
    <property type="term" value="P:protein ubiquitination"/>
    <property type="evidence" value="ECO:0007669"/>
    <property type="project" value="TreeGrafter"/>
</dbReference>
<dbReference type="InterPro" id="IPR001841">
    <property type="entry name" value="Znf_RING"/>
</dbReference>
<dbReference type="KEGG" id="foc:113206322"/>
<dbReference type="AlphaFoldDB" id="A0A6J1SAP7"/>
<gene>
    <name evidence="8" type="primary">LOC113206322</name>
</gene>
<dbReference type="InterPro" id="IPR013083">
    <property type="entry name" value="Znf_RING/FYVE/PHD"/>
</dbReference>
<keyword evidence="1" id="KW-0479">Metal-binding</keyword>
<evidence type="ECO:0000313" key="8">
    <source>
        <dbReference type="RefSeq" id="XP_026278132.2"/>
    </source>
</evidence>
<evidence type="ECO:0000256" key="4">
    <source>
        <dbReference type="PROSITE-ProRule" id="PRU00175"/>
    </source>
</evidence>
<name>A0A6J1SAP7_FRAOC</name>
<dbReference type="InterPro" id="IPR051435">
    <property type="entry name" value="RING_finger_E3_ubiq-ligases"/>
</dbReference>
<feature type="compositionally biased region" description="Basic and acidic residues" evidence="5">
    <location>
        <begin position="184"/>
        <end position="193"/>
    </location>
</feature>
<reference evidence="8" key="1">
    <citation type="submission" date="2025-08" db="UniProtKB">
        <authorList>
            <consortium name="RefSeq"/>
        </authorList>
    </citation>
    <scope>IDENTIFICATION</scope>
    <source>
        <tissue evidence="8">Whole organism</tissue>
    </source>
</reference>
<dbReference type="GO" id="GO:0008270">
    <property type="term" value="F:zinc ion binding"/>
    <property type="evidence" value="ECO:0007669"/>
    <property type="project" value="UniProtKB-KW"/>
</dbReference>
<keyword evidence="7" id="KW-1185">Reference proteome</keyword>
<dbReference type="InterPro" id="IPR017907">
    <property type="entry name" value="Znf_RING_CS"/>
</dbReference>
<keyword evidence="3" id="KW-0862">Zinc</keyword>
<organism evidence="7 8">
    <name type="scientific">Frankliniella occidentalis</name>
    <name type="common">Western flower thrips</name>
    <name type="synonym">Euthrips occidentalis</name>
    <dbReference type="NCBI Taxonomy" id="133901"/>
    <lineage>
        <taxon>Eukaryota</taxon>
        <taxon>Metazoa</taxon>
        <taxon>Ecdysozoa</taxon>
        <taxon>Arthropoda</taxon>
        <taxon>Hexapoda</taxon>
        <taxon>Insecta</taxon>
        <taxon>Pterygota</taxon>
        <taxon>Neoptera</taxon>
        <taxon>Paraneoptera</taxon>
        <taxon>Thysanoptera</taxon>
        <taxon>Terebrantia</taxon>
        <taxon>Thripoidea</taxon>
        <taxon>Thripidae</taxon>
        <taxon>Frankliniella</taxon>
    </lineage>
</organism>
<protein>
    <submittedName>
        <fullName evidence="8">E3 ubiquitin-protein ligase TRIM32-like isoform X1</fullName>
    </submittedName>
</protein>
<dbReference type="SMART" id="SM00184">
    <property type="entry name" value="RING"/>
    <property type="match status" value="1"/>
</dbReference>
<evidence type="ECO:0000256" key="1">
    <source>
        <dbReference type="ARBA" id="ARBA00022723"/>
    </source>
</evidence>
<keyword evidence="2 4" id="KW-0863">Zinc-finger</keyword>
<sequence length="234" mass="26395">MECDICFEEFNQERRVPKIVPCGHTVCLQCLQGSERGRCLICRTAYSASPESLPNNFKLIQCQGDARLSRPWCMSCTTKAGPRCWDDERDEHEVINIKAAMKRSLPAGELEQAAGQLQSVQRQLQDKETQHALTLLAKESWSVTLRGGDRILTGTLRNTKDPVDPLNKALCLLLAARTALTEADGPKDGKEAGSKTQQHIPTQQYIPTQQHLPYEQVIMPQRRRAPLLRMRTEM</sequence>
<dbReference type="PROSITE" id="PS50089">
    <property type="entry name" value="ZF_RING_2"/>
    <property type="match status" value="1"/>
</dbReference>
<dbReference type="PANTHER" id="PTHR22791:SF34">
    <property type="entry name" value="RING-TYPE DOMAIN-CONTAINING PROTEIN"/>
    <property type="match status" value="1"/>
</dbReference>
<proteinExistence type="predicted"/>
<dbReference type="SUPFAM" id="SSF57850">
    <property type="entry name" value="RING/U-box"/>
    <property type="match status" value="1"/>
</dbReference>
<dbReference type="PROSITE" id="PS00518">
    <property type="entry name" value="ZF_RING_1"/>
    <property type="match status" value="1"/>
</dbReference>
<dbReference type="InterPro" id="IPR027370">
    <property type="entry name" value="Znf-RING_euk"/>
</dbReference>